<proteinExistence type="predicted"/>
<keyword evidence="2" id="KW-1133">Transmembrane helix</keyword>
<reference evidence="4" key="1">
    <citation type="submission" date="2018-05" db="EMBL/GenBank/DDBJ databases">
        <authorList>
            <person name="Lanie J.A."/>
            <person name="Ng W.-L."/>
            <person name="Kazmierczak K.M."/>
            <person name="Andrzejewski T.M."/>
            <person name="Davidsen T.M."/>
            <person name="Wayne K.J."/>
            <person name="Tettelin H."/>
            <person name="Glass J.I."/>
            <person name="Rusch D."/>
            <person name="Podicherti R."/>
            <person name="Tsui H.-C.T."/>
            <person name="Winkler M.E."/>
        </authorList>
    </citation>
    <scope>NUCLEOTIDE SEQUENCE</scope>
    <source>
        <strain evidence="4">ZC4RG45</strain>
    </source>
</reference>
<keyword evidence="2" id="KW-0812">Transmembrane</keyword>
<evidence type="ECO:0000313" key="5">
    <source>
        <dbReference type="Proteomes" id="UP000249324"/>
    </source>
</evidence>
<keyword evidence="2" id="KW-0472">Membrane</keyword>
<feature type="transmembrane region" description="Helical" evidence="2">
    <location>
        <begin position="48"/>
        <end position="68"/>
    </location>
</feature>
<name>A0A2W4LZC9_9PSEU</name>
<organism evidence="4">
    <name type="scientific">Thermocrispum agreste</name>
    <dbReference type="NCBI Taxonomy" id="37925"/>
    <lineage>
        <taxon>Bacteria</taxon>
        <taxon>Bacillati</taxon>
        <taxon>Actinomycetota</taxon>
        <taxon>Actinomycetes</taxon>
        <taxon>Pseudonocardiales</taxon>
        <taxon>Pseudonocardiaceae</taxon>
        <taxon>Thermocrispum</taxon>
    </lineage>
</organism>
<feature type="compositionally biased region" description="Low complexity" evidence="1">
    <location>
        <begin position="87"/>
        <end position="97"/>
    </location>
</feature>
<protein>
    <submittedName>
        <fullName evidence="4">Uncharacterized protein</fullName>
    </submittedName>
</protein>
<dbReference type="STRING" id="1111738.GCA_000427905_00928"/>
<evidence type="ECO:0000313" key="3">
    <source>
        <dbReference type="EMBL" id="MFO7190685.1"/>
    </source>
</evidence>
<dbReference type="Proteomes" id="UP000249324">
    <property type="component" value="Unassembled WGS sequence"/>
</dbReference>
<dbReference type="EMBL" id="QGUI01000049">
    <property type="protein sequence ID" value="PZN00937.1"/>
    <property type="molecule type" value="Genomic_DNA"/>
</dbReference>
<accession>A0A2W4LZC9</accession>
<evidence type="ECO:0000256" key="2">
    <source>
        <dbReference type="SAM" id="Phobius"/>
    </source>
</evidence>
<evidence type="ECO:0000256" key="1">
    <source>
        <dbReference type="SAM" id="MobiDB-lite"/>
    </source>
</evidence>
<dbReference type="AlphaFoldDB" id="A0A2W4LZC9"/>
<sequence>MSERSDHDLESDLRRLFDDERLTVRVAPGARDAVIAGARRVRRRRDMAIAGSGLAVAAVVAGGVMLIGPQGADQQANVAAPGTEATLSTAASSSAKPKPSRSRVEKEPQQPEQLEVPDSAPAKKPPPKQPSRTPESRVPTTPAVTSGPIGPTGWARIQLGMSYEDVQQAGYLAEDAAPPQGCTSYPLTAGTDQVSTVVISEAGVGRIVAGANGRTPEGIGIGTPLEQLQNTYPGGTSAEGEYRVDTSVGSTYVFTVPGEGAAVSAFALTNGNC</sequence>
<dbReference type="EMBL" id="QGUI02000002">
    <property type="protein sequence ID" value="MFO7190685.1"/>
    <property type="molecule type" value="Genomic_DNA"/>
</dbReference>
<reference evidence="3" key="4">
    <citation type="submission" date="2023-08" db="EMBL/GenBank/DDBJ databases">
        <authorList>
            <person name="Guima S.E.S."/>
            <person name="Martins L.F."/>
            <person name="Silva A.M."/>
            <person name="Setubal J.C."/>
        </authorList>
    </citation>
    <scope>NUCLEOTIDE SEQUENCE</scope>
    <source>
        <strain evidence="3">ZC4RG45</strain>
    </source>
</reference>
<evidence type="ECO:0000313" key="4">
    <source>
        <dbReference type="EMBL" id="PZN00937.1"/>
    </source>
</evidence>
<feature type="region of interest" description="Disordered" evidence="1">
    <location>
        <begin position="87"/>
        <end position="151"/>
    </location>
</feature>
<gene>
    <name evidence="3" type="ORF">DIU77_000355</name>
    <name evidence="4" type="ORF">DIU77_02285</name>
</gene>
<reference evidence="3 5" key="3">
    <citation type="journal article" date="2021" name="BMC Genomics">
        <title>Genome-resolved metagenome and metatranscriptome analyses of thermophilic composting reveal key bacterial players and their metabolic interactions.</title>
        <authorList>
            <person name="Braga L.P.P."/>
            <person name="Pereira R.V."/>
            <person name="Martins L.F."/>
            <person name="Moura L.M.S."/>
            <person name="Sanchez F.B."/>
            <person name="Patane J.S.L."/>
            <person name="da Silva A.M."/>
            <person name="Setubal J.C."/>
        </authorList>
    </citation>
    <scope>NUCLEOTIDE SEQUENCE [LARGE SCALE GENOMIC DNA]</scope>
    <source>
        <strain evidence="3">ZC4RG45</strain>
    </source>
</reference>
<comment type="caution">
    <text evidence="4">The sequence shown here is derived from an EMBL/GenBank/DDBJ whole genome shotgun (WGS) entry which is preliminary data.</text>
</comment>
<reference evidence="3" key="2">
    <citation type="submission" date="2018-05" db="EMBL/GenBank/DDBJ databases">
        <authorList>
            <person name="Moura L."/>
            <person name="Setubal J.C."/>
        </authorList>
    </citation>
    <scope>NUCLEOTIDE SEQUENCE</scope>
    <source>
        <strain evidence="3">ZC4RG45</strain>
    </source>
</reference>